<evidence type="ECO:0000256" key="5">
    <source>
        <dbReference type="ARBA" id="ARBA00022989"/>
    </source>
</evidence>
<keyword evidence="3" id="KW-1003">Cell membrane</keyword>
<sequence length="111" mass="12130">MSWLLVFIAGFLEVIWATALKHADTFSDWLIILVLIAVSFILLICSYKTIPMASAYTVFVGIGTVGTYAAGIFFGEPFSGGQIFFLGLLLAGIIGMKLFTKEKNIQSRGEQ</sequence>
<dbReference type="InterPro" id="IPR000390">
    <property type="entry name" value="Small_drug/metabolite_transptr"/>
</dbReference>
<evidence type="ECO:0000256" key="6">
    <source>
        <dbReference type="ARBA" id="ARBA00023136"/>
    </source>
</evidence>
<evidence type="ECO:0000256" key="3">
    <source>
        <dbReference type="ARBA" id="ARBA00022475"/>
    </source>
</evidence>
<dbReference type="SUPFAM" id="SSF103481">
    <property type="entry name" value="Multidrug resistance efflux transporter EmrE"/>
    <property type="match status" value="1"/>
</dbReference>
<evidence type="ECO:0000313" key="9">
    <source>
        <dbReference type="EMBL" id="ASB89142.1"/>
    </source>
</evidence>
<gene>
    <name evidence="9" type="ORF">S101395_02635</name>
</gene>
<reference evidence="9 10" key="1">
    <citation type="submission" date="2017-06" db="EMBL/GenBank/DDBJ databases">
        <title>Genome sequence of Bacillus sonorensis strain SRCM101395.</title>
        <authorList>
            <person name="Cho S.H."/>
        </authorList>
    </citation>
    <scope>NUCLEOTIDE SEQUENCE [LARGE SCALE GENOMIC DNA]</scope>
    <source>
        <strain evidence="9 10">SRCM101395</strain>
    </source>
</reference>
<dbReference type="InterPro" id="IPR037185">
    <property type="entry name" value="EmrE-like"/>
</dbReference>
<keyword evidence="10" id="KW-1185">Reference proteome</keyword>
<dbReference type="Gene3D" id="1.10.3730.20">
    <property type="match status" value="1"/>
</dbReference>
<evidence type="ECO:0000256" key="8">
    <source>
        <dbReference type="SAM" id="Phobius"/>
    </source>
</evidence>
<comment type="subcellular location">
    <subcellularLocation>
        <location evidence="1 7">Cell membrane</location>
        <topology evidence="1 7">Multi-pass membrane protein</topology>
    </subcellularLocation>
</comment>
<evidence type="ECO:0000256" key="4">
    <source>
        <dbReference type="ARBA" id="ARBA00022692"/>
    </source>
</evidence>
<comment type="similarity">
    <text evidence="7">Belongs to the drug/metabolite transporter (DMT) superfamily. Small multidrug resistance (SMR) (TC 2.A.7.1) family.</text>
</comment>
<feature type="transmembrane region" description="Helical" evidence="8">
    <location>
        <begin position="54"/>
        <end position="74"/>
    </location>
</feature>
<feature type="transmembrane region" description="Helical" evidence="8">
    <location>
        <begin position="80"/>
        <end position="99"/>
    </location>
</feature>
<evidence type="ECO:0000256" key="2">
    <source>
        <dbReference type="ARBA" id="ARBA00022448"/>
    </source>
</evidence>
<keyword evidence="6 8" id="KW-0472">Membrane</keyword>
<dbReference type="Proteomes" id="UP000196877">
    <property type="component" value="Chromosome"/>
</dbReference>
<dbReference type="PANTHER" id="PTHR30561:SF0">
    <property type="entry name" value="GUANIDINIUM EXPORTER"/>
    <property type="match status" value="1"/>
</dbReference>
<evidence type="ECO:0000256" key="7">
    <source>
        <dbReference type="RuleBase" id="RU003942"/>
    </source>
</evidence>
<keyword evidence="4 7" id="KW-0812">Transmembrane</keyword>
<keyword evidence="5 8" id="KW-1133">Transmembrane helix</keyword>
<name>A0ABM6LIH1_9BACI</name>
<protein>
    <submittedName>
        <fullName evidence="9">Membrane protein YvdS</fullName>
    </submittedName>
</protein>
<dbReference type="GeneID" id="92853412"/>
<dbReference type="RefSeq" id="WP_006637008.1">
    <property type="nucleotide sequence ID" value="NZ_BORD01000006.1"/>
</dbReference>
<feature type="transmembrane region" description="Helical" evidence="8">
    <location>
        <begin position="27"/>
        <end position="47"/>
    </location>
</feature>
<dbReference type="EMBL" id="CP021920">
    <property type="protein sequence ID" value="ASB89142.1"/>
    <property type="molecule type" value="Genomic_DNA"/>
</dbReference>
<proteinExistence type="inferred from homology"/>
<keyword evidence="2" id="KW-0813">Transport</keyword>
<organism evidence="9 10">
    <name type="scientific">Bacillus sonorensis</name>
    <dbReference type="NCBI Taxonomy" id="119858"/>
    <lineage>
        <taxon>Bacteria</taxon>
        <taxon>Bacillati</taxon>
        <taxon>Bacillota</taxon>
        <taxon>Bacilli</taxon>
        <taxon>Bacillales</taxon>
        <taxon>Bacillaceae</taxon>
        <taxon>Bacillus</taxon>
    </lineage>
</organism>
<evidence type="ECO:0000313" key="10">
    <source>
        <dbReference type="Proteomes" id="UP000196877"/>
    </source>
</evidence>
<accession>A0ABM6LIH1</accession>
<dbReference type="PANTHER" id="PTHR30561">
    <property type="entry name" value="SMR FAMILY PROTON-DEPENDENT DRUG EFFLUX TRANSPORTER SUGE"/>
    <property type="match status" value="1"/>
</dbReference>
<dbReference type="Pfam" id="PF00893">
    <property type="entry name" value="Multi_Drug_Res"/>
    <property type="match status" value="1"/>
</dbReference>
<dbReference type="InterPro" id="IPR045324">
    <property type="entry name" value="Small_multidrug_res"/>
</dbReference>
<evidence type="ECO:0000256" key="1">
    <source>
        <dbReference type="ARBA" id="ARBA00004651"/>
    </source>
</evidence>